<proteinExistence type="predicted"/>
<reference evidence="2" key="1">
    <citation type="submission" date="2022-11" db="UniProtKB">
        <authorList>
            <consortium name="WormBaseParasite"/>
        </authorList>
    </citation>
    <scope>IDENTIFICATION</scope>
</reference>
<dbReference type="WBParaSite" id="PS1159_v2.g8286.t1">
    <property type="protein sequence ID" value="PS1159_v2.g8286.t1"/>
    <property type="gene ID" value="PS1159_v2.g8286"/>
</dbReference>
<organism evidence="1 2">
    <name type="scientific">Panagrolaimus sp. PS1159</name>
    <dbReference type="NCBI Taxonomy" id="55785"/>
    <lineage>
        <taxon>Eukaryota</taxon>
        <taxon>Metazoa</taxon>
        <taxon>Ecdysozoa</taxon>
        <taxon>Nematoda</taxon>
        <taxon>Chromadorea</taxon>
        <taxon>Rhabditida</taxon>
        <taxon>Tylenchina</taxon>
        <taxon>Panagrolaimomorpha</taxon>
        <taxon>Panagrolaimoidea</taxon>
        <taxon>Panagrolaimidae</taxon>
        <taxon>Panagrolaimus</taxon>
    </lineage>
</organism>
<sequence length="542" mass="60927">MTIKIDKMETTFPVTKLEKTKDNGFFEDGQRKTDWRSIYIANIIALLSAIQLGSIIPTIWPYLKLMSPQITETTYGAIRGAHALGSTVAAGAAGYIANRQANTKPCLIAGKILVIISAFLYLGIELDAKLAAILFLLYEFIMGISMGLTSVYRTHIAMASAEHERSKAFGLTMLATSIGFLVGPLIQMIFSRIKYPGITMLFGTHFNLFTAPVYLALILSFVGVLLLWFWFHGEMHVPSKEERKKQQEALKMSHLSSLPSSIVNEEHMKEIKYDKVAVAILVMAKVVLDVNFLLIMSISSPYAMLAFEWSSQDSVTYQSIFMAAMGSCSLIFSLTYVKFKLDKKFSERFALLCAMGVFLSFYLITYPWWFINETIPYEHAKGEDAFYSRSQAQSAISLSNTTATVSGLRKELVGCNINYEWCENTPRVNVYLYNIALVFAMGIGMPISQINLDILYSKVLGPIKQGVLQGIFHATGQILHIVGPVIFTKVYSVSGPRYLWFFEILVSCSCIFVFLIYYQRLVPFSKRVETQMLKRQTTQNVA</sequence>
<accession>A0AC35GT16</accession>
<name>A0AC35GT16_9BILA</name>
<dbReference type="Proteomes" id="UP000887580">
    <property type="component" value="Unplaced"/>
</dbReference>
<evidence type="ECO:0000313" key="1">
    <source>
        <dbReference type="Proteomes" id="UP000887580"/>
    </source>
</evidence>
<evidence type="ECO:0000313" key="2">
    <source>
        <dbReference type="WBParaSite" id="PS1159_v2.g8286.t1"/>
    </source>
</evidence>
<protein>
    <submittedName>
        <fullName evidence="2">Major facilitator superfamily (MFS) profile domain-containing protein</fullName>
    </submittedName>
</protein>